<sequence length="199" mass="21632">MSVNELESQLLAAKTAGSNDDSTSSAATAKSLSSPPVHLWKPPVSGDIDIRIDREGRWFHEGGEIKRSALVALFASVLWEESGEYFLVTPVEKWRIQVDVAPLLVVRAERAGSGPEACITCYTHTGDEFILDKAHPLTVDADSEGNPLPFVRVRYSLDALVHRNVFYQLVDWAEAAATGSMGVWSGGEFFVLAEGDIGV</sequence>
<organism evidence="4 5">
    <name type="scientific">Simiduia aestuariiviva</name>
    <dbReference type="NCBI Taxonomy" id="1510459"/>
    <lineage>
        <taxon>Bacteria</taxon>
        <taxon>Pseudomonadati</taxon>
        <taxon>Pseudomonadota</taxon>
        <taxon>Gammaproteobacteria</taxon>
        <taxon>Cellvibrionales</taxon>
        <taxon>Cellvibrionaceae</taxon>
        <taxon>Simiduia</taxon>
    </lineage>
</organism>
<dbReference type="EMBL" id="JACHXZ010000002">
    <property type="protein sequence ID" value="MBB3168154.1"/>
    <property type="molecule type" value="Genomic_DNA"/>
</dbReference>
<name>A0A839UJ79_9GAMM</name>
<dbReference type="InterPro" id="IPR010707">
    <property type="entry name" value="DUF1285"/>
</dbReference>
<dbReference type="PIRSF" id="PIRSF029557">
    <property type="entry name" value="UCP029557"/>
    <property type="match status" value="1"/>
</dbReference>
<feature type="domain" description="DUF1285" evidence="2">
    <location>
        <begin position="35"/>
        <end position="99"/>
    </location>
</feature>
<dbReference type="Pfam" id="PF21028">
    <property type="entry name" value="DUF1285_C"/>
    <property type="match status" value="1"/>
</dbReference>
<accession>A0A839UJ79</accession>
<proteinExistence type="predicted"/>
<dbReference type="InterPro" id="IPR023361">
    <property type="entry name" value="DUF1285_beta_roll_sf"/>
</dbReference>
<gene>
    <name evidence="4" type="ORF">FHS30_001338</name>
</gene>
<evidence type="ECO:0000313" key="4">
    <source>
        <dbReference type="EMBL" id="MBB3168154.1"/>
    </source>
</evidence>
<feature type="compositionally biased region" description="Low complexity" evidence="1">
    <location>
        <begin position="15"/>
        <end position="34"/>
    </location>
</feature>
<protein>
    <recommendedName>
        <fullName evidence="6">Proteophosphoglycan</fullName>
    </recommendedName>
</protein>
<comment type="caution">
    <text evidence="4">The sequence shown here is derived from an EMBL/GenBank/DDBJ whole genome shotgun (WGS) entry which is preliminary data.</text>
</comment>
<evidence type="ECO:0000256" key="1">
    <source>
        <dbReference type="SAM" id="MobiDB-lite"/>
    </source>
</evidence>
<dbReference type="Gene3D" id="2.30.270.10">
    <property type="entry name" value="duf1285 protein"/>
    <property type="match status" value="1"/>
</dbReference>
<dbReference type="Gene3D" id="3.10.540.10">
    <property type="entry name" value="duf1285 like domain"/>
    <property type="match status" value="1"/>
</dbReference>
<reference evidence="4 5" key="1">
    <citation type="submission" date="2020-08" db="EMBL/GenBank/DDBJ databases">
        <title>Genomic Encyclopedia of Type Strains, Phase III (KMG-III): the genomes of soil and plant-associated and newly described type strains.</title>
        <authorList>
            <person name="Whitman W."/>
        </authorList>
    </citation>
    <scope>NUCLEOTIDE SEQUENCE [LARGE SCALE GENOMIC DNA]</scope>
    <source>
        <strain evidence="4 5">CECT 8571</strain>
    </source>
</reference>
<keyword evidence="5" id="KW-1185">Reference proteome</keyword>
<evidence type="ECO:0000313" key="5">
    <source>
        <dbReference type="Proteomes" id="UP000559987"/>
    </source>
</evidence>
<dbReference type="InterPro" id="IPR048341">
    <property type="entry name" value="DUF1285_N"/>
</dbReference>
<evidence type="ECO:0000259" key="3">
    <source>
        <dbReference type="Pfam" id="PF21028"/>
    </source>
</evidence>
<evidence type="ECO:0008006" key="6">
    <source>
        <dbReference type="Google" id="ProtNLM"/>
    </source>
</evidence>
<dbReference type="AlphaFoldDB" id="A0A839UJ79"/>
<feature type="region of interest" description="Disordered" evidence="1">
    <location>
        <begin position="14"/>
        <end position="35"/>
    </location>
</feature>
<dbReference type="Proteomes" id="UP000559987">
    <property type="component" value="Unassembled WGS sequence"/>
</dbReference>
<dbReference type="InterPro" id="IPR048342">
    <property type="entry name" value="DUF1285_C"/>
</dbReference>
<evidence type="ECO:0000259" key="2">
    <source>
        <dbReference type="Pfam" id="PF06938"/>
    </source>
</evidence>
<feature type="domain" description="DUF1285" evidence="3">
    <location>
        <begin position="102"/>
        <end position="192"/>
    </location>
</feature>
<dbReference type="Pfam" id="PF06938">
    <property type="entry name" value="DUF1285_N"/>
    <property type="match status" value="1"/>
</dbReference>
<dbReference type="RefSeq" id="WP_183909614.1">
    <property type="nucleotide sequence ID" value="NZ_JACHXZ010000002.1"/>
</dbReference>